<dbReference type="Proteomes" id="UP000183794">
    <property type="component" value="Unassembled WGS sequence"/>
</dbReference>
<keyword evidence="1" id="KW-0472">Membrane</keyword>
<evidence type="ECO:0000313" key="3">
    <source>
        <dbReference type="Proteomes" id="UP000183794"/>
    </source>
</evidence>
<dbReference type="OrthoDB" id="5625185at2"/>
<protein>
    <submittedName>
        <fullName evidence="2">Uncharacterized protein</fullName>
    </submittedName>
</protein>
<keyword evidence="1" id="KW-0812">Transmembrane</keyword>
<gene>
    <name evidence="2" type="ORF">NVI5450_1789</name>
</gene>
<keyword evidence="1" id="KW-1133">Transmembrane helix</keyword>
<dbReference type="RefSeq" id="WP_075518166.1">
    <property type="nucleotide sequence ID" value="NZ_FPLD01000051.1"/>
</dbReference>
<evidence type="ECO:0000313" key="2">
    <source>
        <dbReference type="EMBL" id="SGY95945.1"/>
    </source>
</evidence>
<evidence type="ECO:0000256" key="1">
    <source>
        <dbReference type="SAM" id="Phobius"/>
    </source>
</evidence>
<name>A0A1L0E033_9GAMM</name>
<dbReference type="EMBL" id="FPLD01000051">
    <property type="protein sequence ID" value="SGY95945.1"/>
    <property type="molecule type" value="Genomic_DNA"/>
</dbReference>
<accession>A0A1L0E033</accession>
<proteinExistence type="predicted"/>
<sequence>MDWKHIKIIVLIVGMILIAALSFVIGVSFGVTFEEGSLTDTLIPILGVMGSWVAGLGALAAVFTSLWLAEQQRKNNIEKLKSAFDVCVFSTAPDDMLAVSITCIGNKPSNLNSISIRAKDCEVALGIAQFDIQGNRLPMSLSYGEQGCFILPLNSETSIKDYVKKHCSGSYKNVDLYVNTSTKSFRVPFNNTVVEYLKK</sequence>
<feature type="transmembrane region" description="Helical" evidence="1">
    <location>
        <begin position="43"/>
        <end position="69"/>
    </location>
</feature>
<feature type="transmembrane region" description="Helical" evidence="1">
    <location>
        <begin position="9"/>
        <end position="31"/>
    </location>
</feature>
<reference evidence="2 3" key="1">
    <citation type="submission" date="2016-11" db="EMBL/GenBank/DDBJ databases">
        <authorList>
            <person name="Jaros S."/>
            <person name="Januszkiewicz K."/>
            <person name="Wedrychowicz H."/>
        </authorList>
    </citation>
    <scope>NUCLEOTIDE SEQUENCE [LARGE SCALE GENOMIC DNA]</scope>
    <source>
        <strain evidence="2">NVI 5450</strain>
    </source>
</reference>
<organism evidence="2 3">
    <name type="scientific">Moritella viscosa</name>
    <dbReference type="NCBI Taxonomy" id="80854"/>
    <lineage>
        <taxon>Bacteria</taxon>
        <taxon>Pseudomonadati</taxon>
        <taxon>Pseudomonadota</taxon>
        <taxon>Gammaproteobacteria</taxon>
        <taxon>Alteromonadales</taxon>
        <taxon>Moritellaceae</taxon>
        <taxon>Moritella</taxon>
    </lineage>
</organism>
<dbReference type="AlphaFoldDB" id="A0A1L0E033"/>